<sequence length="151" mass="16321">MADDFGDDHGERKRFAVHVTQASNTFSRCGSELKRNPEGGAVEIGRLAYSAMNNVANNRFGEVLPAALIAADPSMSPDRADGRQLVKARCWGFAVTALILFLLAKIGVAAEVNVFVAAIFPLVVYLVLAYQYGLNGANRIMRNIISMFTPG</sequence>
<evidence type="ECO:0000256" key="1">
    <source>
        <dbReference type="SAM" id="Phobius"/>
    </source>
</evidence>
<keyword evidence="1" id="KW-0472">Membrane</keyword>
<organism evidence="2 3">
    <name type="scientific">Nocardiopsis suaedae</name>
    <dbReference type="NCBI Taxonomy" id="3018444"/>
    <lineage>
        <taxon>Bacteria</taxon>
        <taxon>Bacillati</taxon>
        <taxon>Actinomycetota</taxon>
        <taxon>Actinomycetes</taxon>
        <taxon>Streptosporangiales</taxon>
        <taxon>Nocardiopsidaceae</taxon>
        <taxon>Nocardiopsis</taxon>
    </lineage>
</organism>
<dbReference type="EMBL" id="JAQFWP010000006">
    <property type="protein sequence ID" value="MDA2803815.1"/>
    <property type="molecule type" value="Genomic_DNA"/>
</dbReference>
<keyword evidence="1" id="KW-1133">Transmembrane helix</keyword>
<keyword evidence="1" id="KW-0812">Transmembrane</keyword>
<proteinExistence type="predicted"/>
<dbReference type="RefSeq" id="WP_270676305.1">
    <property type="nucleotide sequence ID" value="NZ_JAQFWP010000006.1"/>
</dbReference>
<dbReference type="Proteomes" id="UP001165685">
    <property type="component" value="Unassembled WGS sequence"/>
</dbReference>
<feature type="transmembrane region" description="Helical" evidence="1">
    <location>
        <begin position="90"/>
        <end position="108"/>
    </location>
</feature>
<protein>
    <submittedName>
        <fullName evidence="2">Uncharacterized protein</fullName>
    </submittedName>
</protein>
<feature type="transmembrane region" description="Helical" evidence="1">
    <location>
        <begin position="114"/>
        <end position="134"/>
    </location>
</feature>
<gene>
    <name evidence="2" type="ORF">O4U47_04770</name>
</gene>
<accession>A0ABT4TGH0</accession>
<comment type="caution">
    <text evidence="2">The sequence shown here is derived from an EMBL/GenBank/DDBJ whole genome shotgun (WGS) entry which is preliminary data.</text>
</comment>
<keyword evidence="3" id="KW-1185">Reference proteome</keyword>
<name>A0ABT4TGH0_9ACTN</name>
<reference evidence="2" key="1">
    <citation type="submission" date="2023-01" db="EMBL/GenBank/DDBJ databases">
        <title>Draft genome sequence of Nocardiopsis sp. LSu2-4 isolated from halophytes.</title>
        <authorList>
            <person name="Duangmal K."/>
            <person name="Chantavorakit T."/>
        </authorList>
    </citation>
    <scope>NUCLEOTIDE SEQUENCE</scope>
    <source>
        <strain evidence="2">LSu2-4</strain>
    </source>
</reference>
<evidence type="ECO:0000313" key="3">
    <source>
        <dbReference type="Proteomes" id="UP001165685"/>
    </source>
</evidence>
<evidence type="ECO:0000313" key="2">
    <source>
        <dbReference type="EMBL" id="MDA2803815.1"/>
    </source>
</evidence>